<protein>
    <recommendedName>
        <fullName evidence="3">SOCS box domain-containing protein</fullName>
    </recommendedName>
</protein>
<dbReference type="Pfam" id="PF00400">
    <property type="entry name" value="WD40"/>
    <property type="match status" value="2"/>
</dbReference>
<keyword evidence="5" id="KW-1185">Reference proteome</keyword>
<dbReference type="PANTHER" id="PTHR15622:SF2">
    <property type="entry name" value="U4_U6 SMALL NUCLEAR RIBONUCLEOPROTEIN PRP4"/>
    <property type="match status" value="1"/>
</dbReference>
<gene>
    <name evidence="4" type="ORF">GSLYS_00012578001</name>
</gene>
<dbReference type="InterPro" id="IPR001496">
    <property type="entry name" value="SOCS_box"/>
</dbReference>
<dbReference type="InterPro" id="IPR015943">
    <property type="entry name" value="WD40/YVTN_repeat-like_dom_sf"/>
</dbReference>
<dbReference type="Gene3D" id="2.130.10.10">
    <property type="entry name" value="YVTN repeat-like/Quinoprotein amine dehydrogenase"/>
    <property type="match status" value="1"/>
</dbReference>
<name>A0AAV2HYL8_LYMST</name>
<dbReference type="PROSITE" id="PS50294">
    <property type="entry name" value="WD_REPEATS_REGION"/>
    <property type="match status" value="1"/>
</dbReference>
<dbReference type="SMART" id="SM00320">
    <property type="entry name" value="WD40"/>
    <property type="match status" value="2"/>
</dbReference>
<dbReference type="Proteomes" id="UP001497497">
    <property type="component" value="Unassembled WGS sequence"/>
</dbReference>
<feature type="repeat" description="WD" evidence="2">
    <location>
        <begin position="377"/>
        <end position="410"/>
    </location>
</feature>
<dbReference type="PROSITE" id="PS50225">
    <property type="entry name" value="SOCS"/>
    <property type="match status" value="1"/>
</dbReference>
<evidence type="ECO:0000256" key="1">
    <source>
        <dbReference type="ARBA" id="ARBA00022786"/>
    </source>
</evidence>
<dbReference type="CDD" id="cd03587">
    <property type="entry name" value="SOCS"/>
    <property type="match status" value="1"/>
</dbReference>
<evidence type="ECO:0000313" key="4">
    <source>
        <dbReference type="EMBL" id="CAL1538757.1"/>
    </source>
</evidence>
<dbReference type="EMBL" id="CAXITT010000311">
    <property type="protein sequence ID" value="CAL1538757.1"/>
    <property type="molecule type" value="Genomic_DNA"/>
</dbReference>
<keyword evidence="2" id="KW-0853">WD repeat</keyword>
<dbReference type="InterPro" id="IPR001680">
    <property type="entry name" value="WD40_rpt"/>
</dbReference>
<comment type="caution">
    <text evidence="4">The sequence shown here is derived from an EMBL/GenBank/DDBJ whole genome shotgun (WGS) entry which is preliminary data.</text>
</comment>
<keyword evidence="1" id="KW-0833">Ubl conjugation pathway</keyword>
<feature type="domain" description="SOCS box" evidence="3">
    <location>
        <begin position="405"/>
        <end position="452"/>
    </location>
</feature>
<dbReference type="InterPro" id="IPR051983">
    <property type="entry name" value="WSB_SOCS-box_domain"/>
</dbReference>
<accession>A0AAV2HYL8</accession>
<dbReference type="GO" id="GO:0000209">
    <property type="term" value="P:protein polyubiquitination"/>
    <property type="evidence" value="ECO:0007669"/>
    <property type="project" value="TreeGrafter"/>
</dbReference>
<dbReference type="PROSITE" id="PS50082">
    <property type="entry name" value="WD_REPEATS_2"/>
    <property type="match status" value="1"/>
</dbReference>
<proteinExistence type="predicted"/>
<dbReference type="AlphaFoldDB" id="A0AAV2HYL8"/>
<reference evidence="4 5" key="1">
    <citation type="submission" date="2024-04" db="EMBL/GenBank/DDBJ databases">
        <authorList>
            <consortium name="Genoscope - CEA"/>
            <person name="William W."/>
        </authorList>
    </citation>
    <scope>NUCLEOTIDE SEQUENCE [LARGE SCALE GENOMIC DNA]</scope>
</reference>
<evidence type="ECO:0000256" key="2">
    <source>
        <dbReference type="PROSITE-ProRule" id="PRU00221"/>
    </source>
</evidence>
<sequence>MLTTWVNNLIYAAMGSQMSTIKDILSQQSSSDWCYPLTPYIPFPKEKWPVFENGLISDIHILPDKLQRNLTNDSWYWWCDAQFVPFNDVSLYTTCSVYHPRPGCRWTSVPHMPSGRVVLYNFLSPNSLKCIIFSRTNSSVWPKVNPHPIGQLVAYCGTGETVIMSDKGDPVYSRSRDLTNAVHIYCATANNGVSFACIKRGIGVFFLEYHNIDTSILVHDSIRCHQICQDFVPSKIGNDSVACKFSPNSKQLSVSISTGVLFVVTRSKLEKVCIICPDMLDGSLSSAESFDYDPRFASKVLTVATTDGFIQTVDIETGTILRSVEAEDACDCLTYSPDGLFIAAGFHDFDIVIYDRDLTTLHTFPMSTICQDQLQRVQPHYPTVLHLSFSQNGEHLASTSCDGHLRIWRIPKILTLQEMCRDKILACLPVRKVKYLNGIPEKMKNFLLYKYI</sequence>
<evidence type="ECO:0000313" key="5">
    <source>
        <dbReference type="Proteomes" id="UP001497497"/>
    </source>
</evidence>
<dbReference type="InterPro" id="IPR036322">
    <property type="entry name" value="WD40_repeat_dom_sf"/>
</dbReference>
<dbReference type="PANTHER" id="PTHR15622">
    <property type="entry name" value="WD40 REPEAT PROTEIN"/>
    <property type="match status" value="1"/>
</dbReference>
<evidence type="ECO:0000259" key="3">
    <source>
        <dbReference type="PROSITE" id="PS50225"/>
    </source>
</evidence>
<organism evidence="4 5">
    <name type="scientific">Lymnaea stagnalis</name>
    <name type="common">Great pond snail</name>
    <name type="synonym">Helix stagnalis</name>
    <dbReference type="NCBI Taxonomy" id="6523"/>
    <lineage>
        <taxon>Eukaryota</taxon>
        <taxon>Metazoa</taxon>
        <taxon>Spiralia</taxon>
        <taxon>Lophotrochozoa</taxon>
        <taxon>Mollusca</taxon>
        <taxon>Gastropoda</taxon>
        <taxon>Heterobranchia</taxon>
        <taxon>Euthyneura</taxon>
        <taxon>Panpulmonata</taxon>
        <taxon>Hygrophila</taxon>
        <taxon>Lymnaeoidea</taxon>
        <taxon>Lymnaeidae</taxon>
        <taxon>Lymnaea</taxon>
    </lineage>
</organism>
<dbReference type="SUPFAM" id="SSF50978">
    <property type="entry name" value="WD40 repeat-like"/>
    <property type="match status" value="1"/>
</dbReference>